<feature type="region of interest" description="Disordered" evidence="1">
    <location>
        <begin position="106"/>
        <end position="138"/>
    </location>
</feature>
<feature type="signal peptide" evidence="2">
    <location>
        <begin position="1"/>
        <end position="21"/>
    </location>
</feature>
<evidence type="ECO:0000313" key="4">
    <source>
        <dbReference type="EMBL" id="KAA1135092.1"/>
    </source>
</evidence>
<evidence type="ECO:0000256" key="1">
    <source>
        <dbReference type="SAM" id="MobiDB-lite"/>
    </source>
</evidence>
<evidence type="ECO:0000313" key="3">
    <source>
        <dbReference type="EMBL" id="KAA1105825.1"/>
    </source>
</evidence>
<organism evidence="4 6">
    <name type="scientific">Puccinia graminis f. sp. tritici</name>
    <dbReference type="NCBI Taxonomy" id="56615"/>
    <lineage>
        <taxon>Eukaryota</taxon>
        <taxon>Fungi</taxon>
        <taxon>Dikarya</taxon>
        <taxon>Basidiomycota</taxon>
        <taxon>Pucciniomycotina</taxon>
        <taxon>Pucciniomycetes</taxon>
        <taxon>Pucciniales</taxon>
        <taxon>Pucciniaceae</taxon>
        <taxon>Puccinia</taxon>
    </lineage>
</organism>
<name>A0A5B0SBA6_PUCGR</name>
<accession>A0A5B0SBA6</accession>
<feature type="chain" id="PRO_5036138301" description="Secreted protein" evidence="2">
    <location>
        <begin position="22"/>
        <end position="138"/>
    </location>
</feature>
<keyword evidence="5" id="KW-1185">Reference proteome</keyword>
<dbReference type="EMBL" id="VSWC01000040">
    <property type="protein sequence ID" value="KAA1105825.1"/>
    <property type="molecule type" value="Genomic_DNA"/>
</dbReference>
<sequence>MNLSNSTLKFSLVVLIAIAHAQKYPICPDTETCGGTGLTMTEYECKRLSLPPQDKCGWVSSSGTESCSKTCYKSYHHCMSCQRIFAINTSFKDMNKQPCNHRVKDFVIPPSDPSSEPGPSEPDTRKPFLHSFFPTKPE</sequence>
<evidence type="ECO:0008006" key="7">
    <source>
        <dbReference type="Google" id="ProtNLM"/>
    </source>
</evidence>
<dbReference type="Proteomes" id="UP000325313">
    <property type="component" value="Unassembled WGS sequence"/>
</dbReference>
<gene>
    <name evidence="3" type="ORF">PGT21_021053</name>
    <name evidence="4" type="ORF">PGTUg99_007363</name>
</gene>
<comment type="caution">
    <text evidence="4">The sequence shown here is derived from an EMBL/GenBank/DDBJ whole genome shotgun (WGS) entry which is preliminary data.</text>
</comment>
<reference evidence="5 6" key="1">
    <citation type="submission" date="2019-05" db="EMBL/GenBank/DDBJ databases">
        <title>Emergence of the Ug99 lineage of the wheat stem rust pathogen through somatic hybridization.</title>
        <authorList>
            <person name="Li F."/>
            <person name="Upadhyaya N.M."/>
            <person name="Sperschneider J."/>
            <person name="Matny O."/>
            <person name="Nguyen-Phuc H."/>
            <person name="Mago R."/>
            <person name="Raley C."/>
            <person name="Miller M.E."/>
            <person name="Silverstein K.A.T."/>
            <person name="Henningsen E."/>
            <person name="Hirsch C.D."/>
            <person name="Visser B."/>
            <person name="Pretorius Z.A."/>
            <person name="Steffenson B.J."/>
            <person name="Schwessinger B."/>
            <person name="Dodds P.N."/>
            <person name="Figueroa M."/>
        </authorList>
    </citation>
    <scope>NUCLEOTIDE SEQUENCE [LARGE SCALE GENOMIC DNA]</scope>
    <source>
        <strain evidence="3">21-0</strain>
        <strain evidence="4 6">Ug99</strain>
    </source>
</reference>
<keyword evidence="2" id="KW-0732">Signal</keyword>
<evidence type="ECO:0000313" key="6">
    <source>
        <dbReference type="Proteomes" id="UP000325313"/>
    </source>
</evidence>
<evidence type="ECO:0000256" key="2">
    <source>
        <dbReference type="SAM" id="SignalP"/>
    </source>
</evidence>
<evidence type="ECO:0000313" key="5">
    <source>
        <dbReference type="Proteomes" id="UP000324748"/>
    </source>
</evidence>
<dbReference type="Proteomes" id="UP000324748">
    <property type="component" value="Unassembled WGS sequence"/>
</dbReference>
<dbReference type="AlphaFoldDB" id="A0A5B0SBA6"/>
<dbReference type="EMBL" id="VDEP01000041">
    <property type="protein sequence ID" value="KAA1135092.1"/>
    <property type="molecule type" value="Genomic_DNA"/>
</dbReference>
<proteinExistence type="predicted"/>
<protein>
    <recommendedName>
        <fullName evidence="7">Secreted protein</fullName>
    </recommendedName>
</protein>